<keyword evidence="7" id="KW-1185">Reference proteome</keyword>
<feature type="compositionally biased region" description="Basic and acidic residues" evidence="4">
    <location>
        <begin position="945"/>
        <end position="965"/>
    </location>
</feature>
<comment type="caution">
    <text evidence="6">The sequence shown here is derived from an EMBL/GenBank/DDBJ whole genome shotgun (WGS) entry which is preliminary data.</text>
</comment>
<dbReference type="STRING" id="74649.A0A2P6QY80"/>
<feature type="compositionally biased region" description="Polar residues" evidence="4">
    <location>
        <begin position="80"/>
        <end position="116"/>
    </location>
</feature>
<sequence length="1681" mass="184230">MEVNNNNTTELEEGEASCYYKDDDDENFDPDIDLAYLEEKLDQVLGHFQKDFEGGAFAENLGAKYGGYGSFLPTHERSPSVLSTPKTPQGNCNTSRSPKSSMEGASQNLKASSNALPTVRLGTSSSSARLSRNSGGFVGISSKEDSCVPSTQVAERCSLKDEMPNRSGNPADRRTLKVRIKMNSDNTSRKNVAIYSGLGLNSPSSSFGNSPDESGEMPPASQVNVDESPTNIIQVMTSSPVPGHVLMSPLHDSLISLTRKKKLHQQNMLPQSKGPQEHSSLSASTLGNGKLLKEPNVEVTGKGEKQVELKIESVMNVKNDMKILIKKKSGTDTLGGKELLSNGYKTFQLSNSVGDVVDCVKVTHRTPNSRVTNENEVKRSLSFSELAKQESLESISGHGCDKNEKQNSRCGSVEKVRKQSVKNSHKDALVDLRDGGKNKGFPASIDYSGAFKCKEELDLHPQNAGEESTYHDQEKTNVPGKKETLSFEGKIKSKGKLSNEKQPGILTKESLGVEMGVVPKDEMNGGHGVSLSSRKVQKLKSQKDTVRDNRRDSLAAKVLERRAKMDVAERPIDDIDMECKSSKDRPSEKLSGRKVDNRLVSGGSVNDASTMCRPTIENGLASEIVPVAAAPVVIEEDWVCCDSCQKWRLLPFGKKPEQLPEKWLCSMLDWLGPGMNQCDISEDETTKALNALYHLPSSESLTNPQTHANGTSSVVPAGHAQHLGQNYQNLSSNGMSNRVKKRHGVKETRNAGSGDGVLKSYLQEPVKCTSLNDMNLPPLEPNPIKKSSDHFMSNLQNLGMEENIAKQKEKQISGGDAKKVRLKHKKDTDPYKCGTSKKPRREDVLHADKDQSSDNDLGRVGITSSNGVLTHVLGQDGKYNDFCYSEDTEDKLQISARKPGHQTQVSLDGGPLDVRTCSKGDSSMKKMRKREWQDNQNNVETFHNSVHEGRVNTKEESSESGSWKEKKARILKTEGKESSTSNIDDKSDRKSRVTKIVVSGIKAHPIDPMKKDRNIVRDQQPRNCSKRDLGSGHVSLAATSSSSKVSGSRKSRGKLEEVKGSPVESVSSSPLRTSNSDRLTSAKGDGFVKDEPICGGFSLTSNSKRCWDGDGNGSVARFGNTRTEKTSARIHPESHKFSTVGYHEGGASGHDDSLGQHGQFLSNQHDLHHCHHDNRENKIHPKDAVFLKRSGKDSCLQSKDNIRGSTSDLDMDKVKISGPVNEYSKKSQRYASEIDRNHDVRNNLPEECSIKPVKVKDEKYHVTWGDKVGQGSSGSAAETQLKQKGYDVSDEKLGATQFPIRKGAPRQNMNQDFGYGQKQNNSRSGKPKPSSHSHSELKEGITKKEGEEGIEREEGARSHGSRAVAWPEREVVFQGLPVSSAVNGNMQKSLKQYGTDSNKNGVNRNLGHLMPDHQGARDVNASSPVIGTSGQIATKTLNEARSLRDTAENSKNRGFHDESSVAYFQAAQKFLQGAALLESCGNEKGKHEDMTPLQVYSSTAKLCEFCAHEFEELKEVASAALAYKCMEVAYMRVVYCKHSSINRDRQELQATLNMPPQGESPSSSASDIDNLTNQVTAEKAILCKGIGSLVAGNHHVARNRPKILRLLDFTQDVNCAMEASTKSQIAFSAACLTLEDARKNDCISSIRRVIEFSFQDVEEFVHLVEHAVMAIGRSKFGGARD</sequence>
<feature type="compositionally biased region" description="Basic and acidic residues" evidence="4">
    <location>
        <begin position="1333"/>
        <end position="1357"/>
    </location>
</feature>
<feature type="compositionally biased region" description="Polar residues" evidence="4">
    <location>
        <begin position="265"/>
        <end position="287"/>
    </location>
</feature>
<evidence type="ECO:0000256" key="2">
    <source>
        <dbReference type="ARBA" id="ARBA00022771"/>
    </source>
</evidence>
<dbReference type="OMA" id="VVYCKHS"/>
<feature type="region of interest" description="Disordered" evidence="4">
    <location>
        <begin position="770"/>
        <end position="789"/>
    </location>
</feature>
<protein>
    <submittedName>
        <fullName evidence="6">Putative transcription factor &amp; chromatin remodeling CW-Zn family</fullName>
    </submittedName>
</protein>
<feature type="region of interest" description="Disordered" evidence="4">
    <location>
        <begin position="394"/>
        <end position="435"/>
    </location>
</feature>
<feature type="region of interest" description="Disordered" evidence="4">
    <location>
        <begin position="575"/>
        <end position="595"/>
    </location>
</feature>
<feature type="region of interest" description="Disordered" evidence="4">
    <location>
        <begin position="726"/>
        <end position="758"/>
    </location>
</feature>
<feature type="compositionally biased region" description="Basic and acidic residues" evidence="4">
    <location>
        <begin position="808"/>
        <end position="819"/>
    </location>
</feature>
<feature type="compositionally biased region" description="Basic and acidic residues" evidence="4">
    <location>
        <begin position="971"/>
        <end position="991"/>
    </location>
</feature>
<organism evidence="6 7">
    <name type="scientific">Rosa chinensis</name>
    <name type="common">China rose</name>
    <dbReference type="NCBI Taxonomy" id="74649"/>
    <lineage>
        <taxon>Eukaryota</taxon>
        <taxon>Viridiplantae</taxon>
        <taxon>Streptophyta</taxon>
        <taxon>Embryophyta</taxon>
        <taxon>Tracheophyta</taxon>
        <taxon>Spermatophyta</taxon>
        <taxon>Magnoliopsida</taxon>
        <taxon>eudicotyledons</taxon>
        <taxon>Gunneridae</taxon>
        <taxon>Pentapetalae</taxon>
        <taxon>rosids</taxon>
        <taxon>fabids</taxon>
        <taxon>Rosales</taxon>
        <taxon>Rosaceae</taxon>
        <taxon>Rosoideae</taxon>
        <taxon>Rosoideae incertae sedis</taxon>
        <taxon>Rosa</taxon>
    </lineage>
</organism>
<dbReference type="PROSITE" id="PS51050">
    <property type="entry name" value="ZF_CW"/>
    <property type="match status" value="1"/>
</dbReference>
<dbReference type="PANTHER" id="PTHR46524:SF12">
    <property type="entry name" value="CW-TYPE DOMAIN-CONTAINING PROTEIN"/>
    <property type="match status" value="1"/>
</dbReference>
<feature type="region of interest" description="Disordered" evidence="4">
    <location>
        <begin position="201"/>
        <end position="223"/>
    </location>
</feature>
<name>A0A2P6QY80_ROSCH</name>
<dbReference type="Pfam" id="PF07496">
    <property type="entry name" value="zf-CW"/>
    <property type="match status" value="1"/>
</dbReference>
<feature type="region of interest" description="Disordered" evidence="4">
    <location>
        <begin position="1"/>
        <end position="25"/>
    </location>
</feature>
<dbReference type="GO" id="GO:0008270">
    <property type="term" value="F:zinc ion binding"/>
    <property type="evidence" value="ECO:0007669"/>
    <property type="project" value="UniProtKB-KW"/>
</dbReference>
<feature type="compositionally biased region" description="Basic and acidic residues" evidence="4">
    <location>
        <begin position="291"/>
        <end position="301"/>
    </location>
</feature>
<evidence type="ECO:0000259" key="5">
    <source>
        <dbReference type="PROSITE" id="PS51050"/>
    </source>
</evidence>
<dbReference type="Gramene" id="PRQ39130">
    <property type="protein sequence ID" value="PRQ39130"/>
    <property type="gene ID" value="RchiOBHm_Chr4g0421671"/>
</dbReference>
<dbReference type="InterPro" id="IPR011124">
    <property type="entry name" value="Znf_CW"/>
</dbReference>
<evidence type="ECO:0000256" key="3">
    <source>
        <dbReference type="ARBA" id="ARBA00022833"/>
    </source>
</evidence>
<feature type="compositionally biased region" description="Low complexity" evidence="4">
    <location>
        <begin position="120"/>
        <end position="134"/>
    </location>
</feature>
<feature type="compositionally biased region" description="Polar residues" evidence="4">
    <location>
        <begin position="201"/>
        <end position="212"/>
    </location>
</feature>
<evidence type="ECO:0000256" key="4">
    <source>
        <dbReference type="SAM" id="MobiDB-lite"/>
    </source>
</evidence>
<keyword evidence="3" id="KW-0862">Zinc</keyword>
<dbReference type="OrthoDB" id="757982at2759"/>
<feature type="region of interest" description="Disordered" evidence="4">
    <location>
        <begin position="76"/>
        <end position="134"/>
    </location>
</feature>
<dbReference type="Pfam" id="PF24756">
    <property type="entry name" value="THD_CWZF3-5-7"/>
    <property type="match status" value="1"/>
</dbReference>
<feature type="compositionally biased region" description="Polar residues" evidence="4">
    <location>
        <begin position="1064"/>
        <end position="1079"/>
    </location>
</feature>
<feature type="compositionally biased region" description="Polar residues" evidence="4">
    <location>
        <begin position="1307"/>
        <end position="1321"/>
    </location>
</feature>
<feature type="region of interest" description="Disordered" evidence="4">
    <location>
        <begin position="1297"/>
        <end position="1363"/>
    </location>
</feature>
<feature type="compositionally biased region" description="Basic and acidic residues" evidence="4">
    <location>
        <begin position="399"/>
        <end position="417"/>
    </location>
</feature>
<feature type="compositionally biased region" description="Polar residues" evidence="4">
    <location>
        <begin position="726"/>
        <end position="736"/>
    </location>
</feature>
<proteinExistence type="predicted"/>
<dbReference type="Proteomes" id="UP000238479">
    <property type="component" value="Chromosome 4"/>
</dbReference>
<dbReference type="EMBL" id="PDCK01000042">
    <property type="protein sequence ID" value="PRQ39130.1"/>
    <property type="molecule type" value="Genomic_DNA"/>
</dbReference>
<dbReference type="Gene3D" id="3.30.40.100">
    <property type="match status" value="1"/>
</dbReference>
<dbReference type="InterPro" id="IPR055300">
    <property type="entry name" value="CWZF3/5/7"/>
</dbReference>
<feature type="region of interest" description="Disordered" evidence="4">
    <location>
        <begin position="808"/>
        <end position="859"/>
    </location>
</feature>
<keyword evidence="1" id="KW-0479">Metal-binding</keyword>
<reference evidence="6 7" key="1">
    <citation type="journal article" date="2018" name="Nat. Genet.">
        <title>The Rosa genome provides new insights in the design of modern roses.</title>
        <authorList>
            <person name="Bendahmane M."/>
        </authorList>
    </citation>
    <scope>NUCLEOTIDE SEQUENCE [LARGE SCALE GENOMIC DNA]</scope>
    <source>
        <strain evidence="7">cv. Old Blush</strain>
    </source>
</reference>
<feature type="compositionally biased region" description="Polar residues" evidence="4">
    <location>
        <begin position="934"/>
        <end position="944"/>
    </location>
</feature>
<evidence type="ECO:0000313" key="7">
    <source>
        <dbReference type="Proteomes" id="UP000238479"/>
    </source>
</evidence>
<feature type="compositionally biased region" description="Basic and acidic residues" evidence="4">
    <location>
        <begin position="424"/>
        <end position="435"/>
    </location>
</feature>
<accession>A0A2P6QY80</accession>
<feature type="region of interest" description="Disordered" evidence="4">
    <location>
        <begin position="898"/>
        <end position="1085"/>
    </location>
</feature>
<evidence type="ECO:0000313" key="6">
    <source>
        <dbReference type="EMBL" id="PRQ39130.1"/>
    </source>
</evidence>
<feature type="compositionally biased region" description="Basic and acidic residues" evidence="4">
    <location>
        <begin position="840"/>
        <end position="852"/>
    </location>
</feature>
<feature type="compositionally biased region" description="Low complexity" evidence="4">
    <location>
        <begin position="1031"/>
        <end position="1046"/>
    </location>
</feature>
<feature type="region of interest" description="Disordered" evidence="4">
    <location>
        <begin position="263"/>
        <end position="301"/>
    </location>
</feature>
<feature type="domain" description="CW-type" evidence="5">
    <location>
        <begin position="632"/>
        <end position="686"/>
    </location>
</feature>
<gene>
    <name evidence="6" type="ORF">RchiOBHm_Chr4g0421671</name>
</gene>
<keyword evidence="2" id="KW-0863">Zinc-finger</keyword>
<dbReference type="PANTHER" id="PTHR46524">
    <property type="entry name" value="CW-TYPE ZINC FINGER"/>
    <property type="match status" value="1"/>
</dbReference>
<evidence type="ECO:0000256" key="1">
    <source>
        <dbReference type="ARBA" id="ARBA00022723"/>
    </source>
</evidence>
<feature type="compositionally biased region" description="Basic and acidic residues" evidence="4">
    <location>
        <begin position="1004"/>
        <end position="1030"/>
    </location>
</feature>
<dbReference type="InterPro" id="IPR056406">
    <property type="entry name" value="THD_CWZF3/5/7"/>
</dbReference>
<feature type="region of interest" description="Disordered" evidence="4">
    <location>
        <begin position="522"/>
        <end position="548"/>
    </location>
</feature>